<feature type="compositionally biased region" description="Low complexity" evidence="1">
    <location>
        <begin position="64"/>
        <end position="77"/>
    </location>
</feature>
<evidence type="ECO:0000313" key="3">
    <source>
        <dbReference type="Proteomes" id="UP001054945"/>
    </source>
</evidence>
<organism evidence="2 3">
    <name type="scientific">Caerostris extrusa</name>
    <name type="common">Bark spider</name>
    <name type="synonym">Caerostris bankana</name>
    <dbReference type="NCBI Taxonomy" id="172846"/>
    <lineage>
        <taxon>Eukaryota</taxon>
        <taxon>Metazoa</taxon>
        <taxon>Ecdysozoa</taxon>
        <taxon>Arthropoda</taxon>
        <taxon>Chelicerata</taxon>
        <taxon>Arachnida</taxon>
        <taxon>Araneae</taxon>
        <taxon>Araneomorphae</taxon>
        <taxon>Entelegynae</taxon>
        <taxon>Araneoidea</taxon>
        <taxon>Araneidae</taxon>
        <taxon>Caerostris</taxon>
    </lineage>
</organism>
<sequence length="96" mass="10742">MDLKIMFAPTVMPESNTIQNKVLKRQMQCSQFCNPGFQFNFGNSLSKLPDEECVNRAFPVATQSKRNSSREYSSSLRTAPHSLLSGGKLPQQISTD</sequence>
<evidence type="ECO:0000313" key="2">
    <source>
        <dbReference type="EMBL" id="GIY39321.1"/>
    </source>
</evidence>
<comment type="caution">
    <text evidence="2">The sequence shown here is derived from an EMBL/GenBank/DDBJ whole genome shotgun (WGS) entry which is preliminary data.</text>
</comment>
<accession>A0AAV4T1J9</accession>
<evidence type="ECO:0000256" key="1">
    <source>
        <dbReference type="SAM" id="MobiDB-lite"/>
    </source>
</evidence>
<gene>
    <name evidence="2" type="ORF">CEXT_261971</name>
</gene>
<dbReference type="Proteomes" id="UP001054945">
    <property type="component" value="Unassembled WGS sequence"/>
</dbReference>
<reference evidence="2 3" key="1">
    <citation type="submission" date="2021-06" db="EMBL/GenBank/DDBJ databases">
        <title>Caerostris extrusa draft genome.</title>
        <authorList>
            <person name="Kono N."/>
            <person name="Arakawa K."/>
        </authorList>
    </citation>
    <scope>NUCLEOTIDE SEQUENCE [LARGE SCALE GENOMIC DNA]</scope>
</reference>
<keyword evidence="3" id="KW-1185">Reference proteome</keyword>
<dbReference type="EMBL" id="BPLR01010444">
    <property type="protein sequence ID" value="GIY39321.1"/>
    <property type="molecule type" value="Genomic_DNA"/>
</dbReference>
<name>A0AAV4T1J9_CAEEX</name>
<proteinExistence type="predicted"/>
<dbReference type="AlphaFoldDB" id="A0AAV4T1J9"/>
<feature type="region of interest" description="Disordered" evidence="1">
    <location>
        <begin position="63"/>
        <end position="96"/>
    </location>
</feature>
<protein>
    <submittedName>
        <fullName evidence="2">Uncharacterized protein</fullName>
    </submittedName>
</protein>